<keyword evidence="2" id="KW-1185">Reference proteome</keyword>
<dbReference type="Proteomes" id="UP001418222">
    <property type="component" value="Unassembled WGS sequence"/>
</dbReference>
<accession>A0AAP0G1N0</accession>
<sequence>MGFQKGWPTTALKIAAATFRPVFPARYHLHSSGKLTLLWQRKQRENNSAVGRIATGGEREREGEGELICTSHSQSKKLNLVVLDQEEKLHRKSRLMASQSEEP</sequence>
<dbReference type="AlphaFoldDB" id="A0AAP0G1N0"/>
<evidence type="ECO:0000313" key="1">
    <source>
        <dbReference type="EMBL" id="KAK8933604.1"/>
    </source>
</evidence>
<organism evidence="1 2">
    <name type="scientific">Platanthera zijinensis</name>
    <dbReference type="NCBI Taxonomy" id="2320716"/>
    <lineage>
        <taxon>Eukaryota</taxon>
        <taxon>Viridiplantae</taxon>
        <taxon>Streptophyta</taxon>
        <taxon>Embryophyta</taxon>
        <taxon>Tracheophyta</taxon>
        <taxon>Spermatophyta</taxon>
        <taxon>Magnoliopsida</taxon>
        <taxon>Liliopsida</taxon>
        <taxon>Asparagales</taxon>
        <taxon>Orchidaceae</taxon>
        <taxon>Orchidoideae</taxon>
        <taxon>Orchideae</taxon>
        <taxon>Orchidinae</taxon>
        <taxon>Platanthera</taxon>
    </lineage>
</organism>
<protein>
    <submittedName>
        <fullName evidence="1">Uncharacterized protein</fullName>
    </submittedName>
</protein>
<evidence type="ECO:0000313" key="2">
    <source>
        <dbReference type="Proteomes" id="UP001418222"/>
    </source>
</evidence>
<dbReference type="EMBL" id="JBBWWQ010000013">
    <property type="protein sequence ID" value="KAK8933604.1"/>
    <property type="molecule type" value="Genomic_DNA"/>
</dbReference>
<gene>
    <name evidence="1" type="ORF">KSP39_PZI015548</name>
</gene>
<comment type="caution">
    <text evidence="1">The sequence shown here is derived from an EMBL/GenBank/DDBJ whole genome shotgun (WGS) entry which is preliminary data.</text>
</comment>
<name>A0AAP0G1N0_9ASPA</name>
<reference evidence="1 2" key="1">
    <citation type="journal article" date="2022" name="Nat. Plants">
        <title>Genomes of leafy and leafless Platanthera orchids illuminate the evolution of mycoheterotrophy.</title>
        <authorList>
            <person name="Li M.H."/>
            <person name="Liu K.W."/>
            <person name="Li Z."/>
            <person name="Lu H.C."/>
            <person name="Ye Q.L."/>
            <person name="Zhang D."/>
            <person name="Wang J.Y."/>
            <person name="Li Y.F."/>
            <person name="Zhong Z.M."/>
            <person name="Liu X."/>
            <person name="Yu X."/>
            <person name="Liu D.K."/>
            <person name="Tu X.D."/>
            <person name="Liu B."/>
            <person name="Hao Y."/>
            <person name="Liao X.Y."/>
            <person name="Jiang Y.T."/>
            <person name="Sun W.H."/>
            <person name="Chen J."/>
            <person name="Chen Y.Q."/>
            <person name="Ai Y."/>
            <person name="Zhai J.W."/>
            <person name="Wu S.S."/>
            <person name="Zhou Z."/>
            <person name="Hsiao Y.Y."/>
            <person name="Wu W.L."/>
            <person name="Chen Y.Y."/>
            <person name="Lin Y.F."/>
            <person name="Hsu J.L."/>
            <person name="Li C.Y."/>
            <person name="Wang Z.W."/>
            <person name="Zhao X."/>
            <person name="Zhong W.Y."/>
            <person name="Ma X.K."/>
            <person name="Ma L."/>
            <person name="Huang J."/>
            <person name="Chen G.Z."/>
            <person name="Huang M.Z."/>
            <person name="Huang L."/>
            <person name="Peng D.H."/>
            <person name="Luo Y.B."/>
            <person name="Zou S.Q."/>
            <person name="Chen S.P."/>
            <person name="Lan S."/>
            <person name="Tsai W.C."/>
            <person name="Van de Peer Y."/>
            <person name="Liu Z.J."/>
        </authorList>
    </citation>
    <scope>NUCLEOTIDE SEQUENCE [LARGE SCALE GENOMIC DNA]</scope>
    <source>
        <strain evidence="1">Lor287</strain>
    </source>
</reference>
<proteinExistence type="predicted"/>